<proteinExistence type="predicted"/>
<evidence type="ECO:0000256" key="1">
    <source>
        <dbReference type="SAM" id="MobiDB-lite"/>
    </source>
</evidence>
<feature type="compositionally biased region" description="Basic and acidic residues" evidence="1">
    <location>
        <begin position="632"/>
        <end position="647"/>
    </location>
</feature>
<feature type="region of interest" description="Disordered" evidence="1">
    <location>
        <begin position="632"/>
        <end position="655"/>
    </location>
</feature>
<feature type="region of interest" description="Disordered" evidence="1">
    <location>
        <begin position="693"/>
        <end position="731"/>
    </location>
</feature>
<feature type="non-terminal residue" evidence="2">
    <location>
        <position position="783"/>
    </location>
</feature>
<protein>
    <submittedName>
        <fullName evidence="2">Uncharacterized protein</fullName>
    </submittedName>
</protein>
<dbReference type="EMBL" id="BKCJ010000168">
    <property type="protein sequence ID" value="GEU30564.1"/>
    <property type="molecule type" value="Genomic_DNA"/>
</dbReference>
<accession>A0A6L2J4E3</accession>
<evidence type="ECO:0000313" key="2">
    <source>
        <dbReference type="EMBL" id="GEU30564.1"/>
    </source>
</evidence>
<feature type="compositionally biased region" description="Polar residues" evidence="1">
    <location>
        <begin position="700"/>
        <end position="724"/>
    </location>
</feature>
<organism evidence="2">
    <name type="scientific">Tanacetum cinerariifolium</name>
    <name type="common">Dalmatian daisy</name>
    <name type="synonym">Chrysanthemum cinerariifolium</name>
    <dbReference type="NCBI Taxonomy" id="118510"/>
    <lineage>
        <taxon>Eukaryota</taxon>
        <taxon>Viridiplantae</taxon>
        <taxon>Streptophyta</taxon>
        <taxon>Embryophyta</taxon>
        <taxon>Tracheophyta</taxon>
        <taxon>Spermatophyta</taxon>
        <taxon>Magnoliopsida</taxon>
        <taxon>eudicotyledons</taxon>
        <taxon>Gunneridae</taxon>
        <taxon>Pentapetalae</taxon>
        <taxon>asterids</taxon>
        <taxon>campanulids</taxon>
        <taxon>Asterales</taxon>
        <taxon>Asteraceae</taxon>
        <taxon>Asteroideae</taxon>
        <taxon>Anthemideae</taxon>
        <taxon>Anthemidinae</taxon>
        <taxon>Tanacetum</taxon>
    </lineage>
</organism>
<name>A0A6L2J4E3_TANCI</name>
<gene>
    <name evidence="2" type="ORF">Tci_002542</name>
</gene>
<comment type="caution">
    <text evidence="2">The sequence shown here is derived from an EMBL/GenBank/DDBJ whole genome shotgun (WGS) entry which is preliminary data.</text>
</comment>
<reference evidence="2" key="1">
    <citation type="journal article" date="2019" name="Sci. Rep.">
        <title>Draft genome of Tanacetum cinerariifolium, the natural source of mosquito coil.</title>
        <authorList>
            <person name="Yamashiro T."/>
            <person name="Shiraishi A."/>
            <person name="Satake H."/>
            <person name="Nakayama K."/>
        </authorList>
    </citation>
    <scope>NUCLEOTIDE SEQUENCE</scope>
</reference>
<sequence length="783" mass="88316">MMNELIRNKCKVTNHQVNVQFLLQLQPEWQRFVTLVKQSQELKTASYHKLYDILKQHQHEVNEIRAEKLARVANPLALVAQQQPVYHPQTHPTHYKQNFSTRSQQAATRNRGKAIINSPQPIYDEEPSMVAEDEETSKDKEIDKLMALISLSVTAAGSRLMLLGKDDIVAEVAEEITLSKFKFRIDSKFFNKVSVIVMRIEQYFLMKDYSLCEVILDGDSPSPTRIVDGIVQIIAPTTAEQRNKVDLEEQSLDDLFNNLKIYEAEFKGLSPSSQNTQNIAFVYSNTTDNINESVTVAPIISPASSKATVYTLPNVDSLSDAVIYSFFTSQSNSPQLDNEDLKQIDPDDYESQIFQAKEALTNYALMAYTLSGSSSSSRSVNEVVAAAKLHILNPNEFDLWKMRIEIVDSDVQIVASITTEQRLAKKNELKARGTLLMALPDKHQLKFNIHKDANGTNSESLNQIHDRLQKLISQLDILGETIYQEDINLKFLRSLSSEWKTHTLIWRNKVDLEEQSLADLFNNLKIYEAEVKGLSLSRQNTQNIAFVSSNNTHSTNKSINVAPSLSAASSQAKVSTLLNVDSLSDAMIYSFFASQSNCPQLDNEDLKQIDPNDLEEIDLKWQMVMLTMRARRECRSPRDNRNKEPTRRTVPVEVSTSNALVSQCDAVGSYDWSFQADEEPTNYALMAYALSGSSSSSGSNNECMRTRSSSNPVGESSPNPTTSNPKRHNHRCPKQPFILEESPVDTMADQRTVVELLRAPTEGYAEAIMVPPILDEQFKLKHR</sequence>
<dbReference type="AlphaFoldDB" id="A0A6L2J4E3"/>